<dbReference type="Proteomes" id="UP000279841">
    <property type="component" value="Chromosome"/>
</dbReference>
<dbReference type="Proteomes" id="UP000825379">
    <property type="component" value="Chromosome"/>
</dbReference>
<reference evidence="2" key="4">
    <citation type="submission" date="2021-07" db="EMBL/GenBank/DDBJ databases">
        <title>Complete genome sequences of four Thermus thermophilus strains isolated from Arima Hot Spring in Japan.</title>
        <authorList>
            <person name="Tomariguchi N."/>
            <person name="Ueno Y."/>
            <person name="Miyazaki K."/>
        </authorList>
    </citation>
    <scope>NUCLEOTIDE SEQUENCE</scope>
    <source>
        <strain evidence="2">AA1-1</strain>
    </source>
</reference>
<dbReference type="EMBL" id="AP024270">
    <property type="protein sequence ID" value="BCP66333.1"/>
    <property type="molecule type" value="Genomic_DNA"/>
</dbReference>
<reference evidence="1" key="2">
    <citation type="journal article" date="2021" name="Microbiol. Resour. Announc.">
        <title>Complete Genome Sequence of Thermus thermophilus Strain HB5018, Isolated from Mine Hot Spring in Japan.</title>
        <authorList>
            <person name="Miyazaki K."/>
            <person name="Moriya T."/>
            <person name="Nemoto N."/>
            <person name="Oshima T."/>
            <person name="Yura K."/>
            <person name="Bessho Y."/>
        </authorList>
    </citation>
    <scope>NUCLEOTIDE SEQUENCE</scope>
    <source>
        <strain evidence="1">HB5018</strain>
    </source>
</reference>
<dbReference type="GeneID" id="3168007"/>
<organism evidence="3 4">
    <name type="scientific">Thermus thermophilus</name>
    <dbReference type="NCBI Taxonomy" id="274"/>
    <lineage>
        <taxon>Bacteria</taxon>
        <taxon>Thermotogati</taxon>
        <taxon>Deinococcota</taxon>
        <taxon>Deinococci</taxon>
        <taxon>Thermales</taxon>
        <taxon>Thermaceae</taxon>
        <taxon>Thermus</taxon>
    </lineage>
</organism>
<dbReference type="Proteomes" id="UP000596099">
    <property type="component" value="Chromosome"/>
</dbReference>
<dbReference type="Gene3D" id="3.40.50.2300">
    <property type="match status" value="1"/>
</dbReference>
<evidence type="ECO:0000313" key="4">
    <source>
        <dbReference type="Proteomes" id="UP000279841"/>
    </source>
</evidence>
<protein>
    <submittedName>
        <fullName evidence="1">Transcriptional regulator</fullName>
    </submittedName>
</protein>
<evidence type="ECO:0000313" key="5">
    <source>
        <dbReference type="Proteomes" id="UP000596099"/>
    </source>
</evidence>
<accession>A0A3P4ANV2</accession>
<dbReference type="InterPro" id="IPR011006">
    <property type="entry name" value="CheY-like_superfamily"/>
</dbReference>
<proteinExistence type="predicted"/>
<dbReference type="AlphaFoldDB" id="A0A3P4ANV2"/>
<name>A0A3P4ANV2_THETH</name>
<reference evidence="3 4" key="1">
    <citation type="submission" date="2018-10" db="EMBL/GenBank/DDBJ databases">
        <authorList>
            <person name="Peiro R."/>
            <person name="Begona"/>
            <person name="Cbmso G."/>
            <person name="Lopez M."/>
            <person name="Gonzalez S."/>
            <person name="Sacristan E."/>
            <person name="Castillo E."/>
        </authorList>
    </citation>
    <scope>NUCLEOTIDE SEQUENCE [LARGE SCALE GENOMIC DNA]</scope>
    <source>
        <strain evidence="3">TTHNAR1</strain>
    </source>
</reference>
<dbReference type="SUPFAM" id="SSF52172">
    <property type="entry name" value="CheY-like"/>
    <property type="match status" value="1"/>
</dbReference>
<dbReference type="RefSeq" id="WP_008631226.1">
    <property type="nucleotide sequence ID" value="NZ_AP019801.1"/>
</dbReference>
<dbReference type="OMA" id="RERMTME"/>
<gene>
    <name evidence="2" type="ORF">TthAA11_12720</name>
    <name evidence="1" type="ORF">TthHB5018_12670</name>
    <name evidence="3" type="ORF">TTHN1_00505</name>
</gene>
<evidence type="ECO:0000313" key="3">
    <source>
        <dbReference type="EMBL" id="VCU52751.1"/>
    </source>
</evidence>
<dbReference type="EMBL" id="AP024926">
    <property type="protein sequence ID" value="BCZ87090.1"/>
    <property type="molecule type" value="Genomic_DNA"/>
</dbReference>
<evidence type="ECO:0000313" key="2">
    <source>
        <dbReference type="EMBL" id="BCZ87090.1"/>
    </source>
</evidence>
<reference evidence="5" key="3">
    <citation type="submission" date="2021-01" db="EMBL/GenBank/DDBJ databases">
        <title>Complete Genome Sequence of Thermus thermophilus Strain HB5018, Isolated from Mine Onsen Hot Spring.</title>
        <authorList>
            <person name="Miyazaki K."/>
            <person name="Moriya T."/>
            <person name="Nemoto N."/>
            <person name="Oshima T."/>
            <person name="Yura K."/>
            <person name="Bessho Y."/>
        </authorList>
    </citation>
    <scope>NUCLEOTIDE SEQUENCE [LARGE SCALE GENOMIC DNA]</scope>
    <source>
        <strain evidence="5">HB5018</strain>
    </source>
</reference>
<sequence length="119" mass="13487">MAASFDGLLLVSPHEPLWVYAELALEPKGLPVRYFASAKEALFWLRDHTPKAILLDTDLDVDPFAVASRIRHVRRLKEVPVAVLIPPSEKLRTTAEVVRVQAMEKPLTREKLYRFLGLA</sequence>
<evidence type="ECO:0000313" key="1">
    <source>
        <dbReference type="EMBL" id="BCP66333.1"/>
    </source>
</evidence>
<dbReference type="EMBL" id="LR027517">
    <property type="protein sequence ID" value="VCU52751.1"/>
    <property type="molecule type" value="Genomic_DNA"/>
</dbReference>